<gene>
    <name evidence="8" type="primary">NCER3_0</name>
    <name evidence="8" type="ORF">CK203_005637</name>
</gene>
<evidence type="ECO:0000256" key="2">
    <source>
        <dbReference type="ARBA" id="ARBA00022801"/>
    </source>
</evidence>
<evidence type="ECO:0000259" key="7">
    <source>
        <dbReference type="Pfam" id="PF17048"/>
    </source>
</evidence>
<evidence type="ECO:0000313" key="9">
    <source>
        <dbReference type="Proteomes" id="UP000288805"/>
    </source>
</evidence>
<keyword evidence="5" id="KW-0472">Membrane</keyword>
<keyword evidence="4" id="KW-0746">Sphingolipid metabolism</keyword>
<keyword evidence="4" id="KW-0443">Lipid metabolism</keyword>
<dbReference type="InterPro" id="IPR038445">
    <property type="entry name" value="NCDase_C_sf"/>
</dbReference>
<organism evidence="8 9">
    <name type="scientific">Vitis vinifera</name>
    <name type="common">Grape</name>
    <dbReference type="NCBI Taxonomy" id="29760"/>
    <lineage>
        <taxon>Eukaryota</taxon>
        <taxon>Viridiplantae</taxon>
        <taxon>Streptophyta</taxon>
        <taxon>Embryophyta</taxon>
        <taxon>Tracheophyta</taxon>
        <taxon>Spermatophyta</taxon>
        <taxon>Magnoliopsida</taxon>
        <taxon>eudicotyledons</taxon>
        <taxon>Gunneridae</taxon>
        <taxon>Pentapetalae</taxon>
        <taxon>rosids</taxon>
        <taxon>Vitales</taxon>
        <taxon>Vitaceae</taxon>
        <taxon>Viteae</taxon>
        <taxon>Vitis</taxon>
    </lineage>
</organism>
<dbReference type="GO" id="GO:0046514">
    <property type="term" value="P:ceramide catabolic process"/>
    <property type="evidence" value="ECO:0007669"/>
    <property type="project" value="InterPro"/>
</dbReference>
<dbReference type="Proteomes" id="UP000288805">
    <property type="component" value="Unassembled WGS sequence"/>
</dbReference>
<feature type="domain" description="Neutral/alkaline non-lysosomal ceramidase N-terminal" evidence="6">
    <location>
        <begin position="78"/>
        <end position="417"/>
    </location>
</feature>
<dbReference type="EC" id="3.5.1.23" evidence="4"/>
<keyword evidence="3" id="KW-0479">Metal-binding</keyword>
<dbReference type="InterPro" id="IPR006823">
    <property type="entry name" value="Ceramidase_alk"/>
</dbReference>
<keyword evidence="3" id="KW-0862">Zinc</keyword>
<comment type="catalytic activity">
    <reaction evidence="4">
        <text>an N-acylsphing-4-enine + H2O = sphing-4-enine + a fatty acid</text>
        <dbReference type="Rhea" id="RHEA:20856"/>
        <dbReference type="ChEBI" id="CHEBI:15377"/>
        <dbReference type="ChEBI" id="CHEBI:28868"/>
        <dbReference type="ChEBI" id="CHEBI:52639"/>
        <dbReference type="ChEBI" id="CHEBI:57756"/>
        <dbReference type="EC" id="3.5.1.23"/>
    </reaction>
</comment>
<proteinExistence type="inferred from homology"/>
<feature type="domain" description="Neutral/alkaline non-lysosomal ceramidase C-terminal" evidence="7">
    <location>
        <begin position="531"/>
        <end position="597"/>
    </location>
</feature>
<comment type="cofactor">
    <cofactor evidence="3">
        <name>Zn(2+)</name>
        <dbReference type="ChEBI" id="CHEBI:29105"/>
    </cofactor>
    <text evidence="3">Binds 1 zinc ion per subunit.</text>
</comment>
<name>A0A438K4E1_VITVI</name>
<keyword evidence="5" id="KW-1133">Transmembrane helix</keyword>
<dbReference type="GO" id="GO:0017040">
    <property type="term" value="F:N-acylsphingosine amidohydrolase activity"/>
    <property type="evidence" value="ECO:0007669"/>
    <property type="project" value="UniProtKB-UniRule"/>
</dbReference>
<evidence type="ECO:0000256" key="4">
    <source>
        <dbReference type="RuleBase" id="RU366019"/>
    </source>
</evidence>
<dbReference type="Pfam" id="PF04734">
    <property type="entry name" value="Ceramidase_alk"/>
    <property type="match status" value="1"/>
</dbReference>
<dbReference type="GO" id="GO:0016020">
    <property type="term" value="C:membrane"/>
    <property type="evidence" value="ECO:0007669"/>
    <property type="project" value="GOC"/>
</dbReference>
<reference evidence="8 9" key="1">
    <citation type="journal article" date="2018" name="PLoS Genet.">
        <title>Population sequencing reveals clonal diversity and ancestral inbreeding in the grapevine cultivar Chardonnay.</title>
        <authorList>
            <person name="Roach M.J."/>
            <person name="Johnson D.L."/>
            <person name="Bohlmann J."/>
            <person name="van Vuuren H.J."/>
            <person name="Jones S.J."/>
            <person name="Pretorius I.S."/>
            <person name="Schmidt S.A."/>
            <person name="Borneman A.R."/>
        </authorList>
    </citation>
    <scope>NUCLEOTIDE SEQUENCE [LARGE SCALE GENOMIC DNA]</scope>
    <source>
        <strain evidence="9">cv. Chardonnay</strain>
        <tissue evidence="8">Leaf</tissue>
    </source>
</reference>
<evidence type="ECO:0000256" key="3">
    <source>
        <dbReference type="PIRSR" id="PIRSR606823-2"/>
    </source>
</evidence>
<protein>
    <recommendedName>
        <fullName evidence="4">Neutral ceramidase</fullName>
        <ecNumber evidence="4">3.5.1.23</ecNumber>
    </recommendedName>
</protein>
<dbReference type="Gene3D" id="2.60.40.2300">
    <property type="entry name" value="Neutral/alkaline non-lysosomal ceramidase, C-terminal domain"/>
    <property type="match status" value="1"/>
</dbReference>
<comment type="caution">
    <text evidence="8">The sequence shown here is derived from an EMBL/GenBank/DDBJ whole genome shotgun (WGS) entry which is preliminary data.</text>
</comment>
<evidence type="ECO:0000256" key="5">
    <source>
        <dbReference type="SAM" id="Phobius"/>
    </source>
</evidence>
<keyword evidence="5" id="KW-0812">Transmembrane</keyword>
<dbReference type="GO" id="GO:0046872">
    <property type="term" value="F:metal ion binding"/>
    <property type="evidence" value="ECO:0007669"/>
    <property type="project" value="UniProtKB-KW"/>
</dbReference>
<feature type="binding site" evidence="3">
    <location>
        <position position="383"/>
    </location>
    <ligand>
        <name>Zn(2+)</name>
        <dbReference type="ChEBI" id="CHEBI:29105"/>
    </ligand>
</feature>
<feature type="transmembrane region" description="Helical" evidence="5">
    <location>
        <begin position="455"/>
        <end position="478"/>
    </location>
</feature>
<dbReference type="Pfam" id="PF17048">
    <property type="entry name" value="Ceramidse_alk_C"/>
    <property type="match status" value="1"/>
</dbReference>
<dbReference type="EMBL" id="QGNW01000017">
    <property type="protein sequence ID" value="RVX16061.1"/>
    <property type="molecule type" value="Genomic_DNA"/>
</dbReference>
<feature type="binding site" evidence="3">
    <location>
        <position position="160"/>
    </location>
    <ligand>
        <name>Zn(2+)</name>
        <dbReference type="ChEBI" id="CHEBI:29105"/>
    </ligand>
</feature>
<dbReference type="PANTHER" id="PTHR12670:SF13">
    <property type="entry name" value="NEUTRAL CERAMIDASE"/>
    <property type="match status" value="1"/>
</dbReference>
<keyword evidence="2 4" id="KW-0378">Hydrolase</keyword>
<evidence type="ECO:0000256" key="1">
    <source>
        <dbReference type="ARBA" id="ARBA00009835"/>
    </source>
</evidence>
<sequence length="629" mass="70357">MPLWRLPDRHRELRHDRSSCRCEHDGVCFCKLDAGMASQLVTIKVLERLKSRYGNLYNEDNLASVALILMQGQGAICIELSIVQAHENLSLVQFSSTRASTFVGDVENAGISRSPSAYLVNPADERARYSTDVDTEMTLLKFINGESGKSIGAFSWFATHGTSMNKDNRLISGDNKGAAARFFEDWFTFTTKSSSKVIANTSATLYSRLIQKAKEINATGGISCGKTTSQASKYPDEILSTKIIGERQFQTAVDLFKYAKEELTGKVDYHHTYLNFTDIEVELDGNNVVRTCPAALGPGFAAGTTDGPGFPGFQQGDTEISEEWKRFRDSLKKPSKYQEDCQQPKPILLDTGEMFKPYAWAPAILPIQILRLGKLVILSVPGEFTTMAGRRLREAVKETLVSNGNGEFDDDTHIVIAVSQTLTRNILQLLKNTSNNDMRNHILGVLQGALVFSRWIHRIIIMGFLWGFFNTLWSTYIISIHQEFKKLAEAMAKGENMIKGPPPPDLSSVQQSYLIDPTGDSPPPGKNLVIRTFAVVEMLQGERWVPAYDDDDFCLYFKWKVESGTFYGLATIEWEVPEAAVSGVYRLRHFGSSKKQRNPQLNILPVPLVHFQCHKEELTEFLGTCPLNT</sequence>
<dbReference type="AlphaFoldDB" id="A0A438K4E1"/>
<accession>A0A438K4E1</accession>
<evidence type="ECO:0000259" key="6">
    <source>
        <dbReference type="Pfam" id="PF04734"/>
    </source>
</evidence>
<dbReference type="InterPro" id="IPR031329">
    <property type="entry name" value="NEUT/ALK_ceramidase_N"/>
</dbReference>
<dbReference type="PANTHER" id="PTHR12670">
    <property type="entry name" value="CERAMIDASE"/>
    <property type="match status" value="1"/>
</dbReference>
<comment type="similarity">
    <text evidence="1 4">Belongs to the neutral ceramidase family.</text>
</comment>
<dbReference type="InterPro" id="IPR031331">
    <property type="entry name" value="NEUT/ALK_ceramidase_C"/>
</dbReference>
<evidence type="ECO:0000313" key="8">
    <source>
        <dbReference type="EMBL" id="RVX16061.1"/>
    </source>
</evidence>